<evidence type="ECO:0000313" key="1">
    <source>
        <dbReference type="EMBL" id="JAE08426.1"/>
    </source>
</evidence>
<reference evidence="1" key="2">
    <citation type="journal article" date="2015" name="Data Brief">
        <title>Shoot transcriptome of the giant reed, Arundo donax.</title>
        <authorList>
            <person name="Barrero R.A."/>
            <person name="Guerrero F.D."/>
            <person name="Moolhuijzen P."/>
            <person name="Goolsby J.A."/>
            <person name="Tidwell J."/>
            <person name="Bellgard S.E."/>
            <person name="Bellgard M.I."/>
        </authorList>
    </citation>
    <scope>NUCLEOTIDE SEQUENCE</scope>
    <source>
        <tissue evidence="1">Shoot tissue taken approximately 20 cm above the soil surface</tissue>
    </source>
</reference>
<organism evidence="1">
    <name type="scientific">Arundo donax</name>
    <name type="common">Giant reed</name>
    <name type="synonym">Donax arundinaceus</name>
    <dbReference type="NCBI Taxonomy" id="35708"/>
    <lineage>
        <taxon>Eukaryota</taxon>
        <taxon>Viridiplantae</taxon>
        <taxon>Streptophyta</taxon>
        <taxon>Embryophyta</taxon>
        <taxon>Tracheophyta</taxon>
        <taxon>Spermatophyta</taxon>
        <taxon>Magnoliopsida</taxon>
        <taxon>Liliopsida</taxon>
        <taxon>Poales</taxon>
        <taxon>Poaceae</taxon>
        <taxon>PACMAD clade</taxon>
        <taxon>Arundinoideae</taxon>
        <taxon>Arundineae</taxon>
        <taxon>Arundo</taxon>
    </lineage>
</organism>
<accession>A0A0A9FE60</accession>
<reference evidence="1" key="1">
    <citation type="submission" date="2014-09" db="EMBL/GenBank/DDBJ databases">
        <authorList>
            <person name="Magalhaes I.L.F."/>
            <person name="Oliveira U."/>
            <person name="Santos F.R."/>
            <person name="Vidigal T.H.D.A."/>
            <person name="Brescovit A.D."/>
            <person name="Santos A.J."/>
        </authorList>
    </citation>
    <scope>NUCLEOTIDE SEQUENCE</scope>
    <source>
        <tissue evidence="1">Shoot tissue taken approximately 20 cm above the soil surface</tissue>
    </source>
</reference>
<dbReference type="EMBL" id="GBRH01189470">
    <property type="protein sequence ID" value="JAE08426.1"/>
    <property type="molecule type" value="Transcribed_RNA"/>
</dbReference>
<protein>
    <submittedName>
        <fullName evidence="1">Uncharacterized protein</fullName>
    </submittedName>
</protein>
<sequence length="54" mass="6592">MQVSCRIHLSRFLILHHEGSRNKNIFPHRHEIGQNDRVYKERISYHRIMMPLPV</sequence>
<dbReference type="AlphaFoldDB" id="A0A0A9FE60"/>
<name>A0A0A9FE60_ARUDO</name>
<proteinExistence type="predicted"/>